<dbReference type="Pfam" id="PF11427">
    <property type="entry name" value="HTH_Tnp_Tc3_1"/>
    <property type="match status" value="1"/>
</dbReference>
<dbReference type="Proteomes" id="UP000095283">
    <property type="component" value="Unplaced"/>
</dbReference>
<evidence type="ECO:0000259" key="2">
    <source>
        <dbReference type="Pfam" id="PF11427"/>
    </source>
</evidence>
<dbReference type="SUPFAM" id="SSF46689">
    <property type="entry name" value="Homeodomain-like"/>
    <property type="match status" value="1"/>
</dbReference>
<dbReference type="GO" id="GO:0005634">
    <property type="term" value="C:nucleus"/>
    <property type="evidence" value="ECO:0007669"/>
    <property type="project" value="UniProtKB-SubCell"/>
</dbReference>
<evidence type="ECO:0000313" key="3">
    <source>
        <dbReference type="Proteomes" id="UP000095283"/>
    </source>
</evidence>
<keyword evidence="3" id="KW-1185">Reference proteome</keyword>
<evidence type="ECO:0000256" key="1">
    <source>
        <dbReference type="ARBA" id="ARBA00004123"/>
    </source>
</evidence>
<proteinExistence type="predicted"/>
<dbReference type="InterPro" id="IPR025898">
    <property type="entry name" value="Tc3_transposase_DNA-bd_dom"/>
</dbReference>
<accession>A0A1I7WVM6</accession>
<dbReference type="Gene3D" id="1.10.10.60">
    <property type="entry name" value="Homeodomain-like"/>
    <property type="match status" value="1"/>
</dbReference>
<reference evidence="4" key="1">
    <citation type="submission" date="2016-11" db="UniProtKB">
        <authorList>
            <consortium name="WormBaseParasite"/>
        </authorList>
    </citation>
    <scope>IDENTIFICATION</scope>
</reference>
<sequence length="93" mass="10642">MGCASTLSLDERGQIKVLSTASYMVKQIANVVKRSRKAIMNFLRHQEEYGKFYGQRRVARSASLEPVRLVTLVLQKLRCGECWRSIPILFDHG</sequence>
<dbReference type="WBParaSite" id="Hba_09201">
    <property type="protein sequence ID" value="Hba_09201"/>
    <property type="gene ID" value="Hba_09201"/>
</dbReference>
<protein>
    <submittedName>
        <fullName evidence="4">HTH_Tnp_Tc3_1 domain-containing protein</fullName>
    </submittedName>
</protein>
<dbReference type="AlphaFoldDB" id="A0A1I7WVM6"/>
<dbReference type="GO" id="GO:0003677">
    <property type="term" value="F:DNA binding"/>
    <property type="evidence" value="ECO:0007669"/>
    <property type="project" value="InterPro"/>
</dbReference>
<organism evidence="3 4">
    <name type="scientific">Heterorhabditis bacteriophora</name>
    <name type="common">Entomopathogenic nematode worm</name>
    <dbReference type="NCBI Taxonomy" id="37862"/>
    <lineage>
        <taxon>Eukaryota</taxon>
        <taxon>Metazoa</taxon>
        <taxon>Ecdysozoa</taxon>
        <taxon>Nematoda</taxon>
        <taxon>Chromadorea</taxon>
        <taxon>Rhabditida</taxon>
        <taxon>Rhabditina</taxon>
        <taxon>Rhabditomorpha</taxon>
        <taxon>Strongyloidea</taxon>
        <taxon>Heterorhabditidae</taxon>
        <taxon>Heterorhabditis</taxon>
    </lineage>
</organism>
<name>A0A1I7WVM6_HETBA</name>
<comment type="subcellular location">
    <subcellularLocation>
        <location evidence="1">Nucleus</location>
    </subcellularLocation>
</comment>
<evidence type="ECO:0000313" key="4">
    <source>
        <dbReference type="WBParaSite" id="Hba_09201"/>
    </source>
</evidence>
<feature type="domain" description="Tc3 transposase DNA binding" evidence="2">
    <location>
        <begin position="5"/>
        <end position="50"/>
    </location>
</feature>
<dbReference type="InterPro" id="IPR009057">
    <property type="entry name" value="Homeodomain-like_sf"/>
</dbReference>